<evidence type="ECO:0000256" key="11">
    <source>
        <dbReference type="SAM" id="SignalP"/>
    </source>
</evidence>
<dbReference type="EC" id="2.7.13.3" evidence="2"/>
<dbReference type="CDD" id="cd16917">
    <property type="entry name" value="HATPase_UhpB-NarQ-NarX-like"/>
    <property type="match status" value="1"/>
</dbReference>
<keyword evidence="14" id="KW-1185">Reference proteome</keyword>
<evidence type="ECO:0000256" key="2">
    <source>
        <dbReference type="ARBA" id="ARBA00012438"/>
    </source>
</evidence>
<dbReference type="RefSeq" id="WP_073321676.1">
    <property type="nucleotide sequence ID" value="NZ_FQYP01000014.1"/>
</dbReference>
<dbReference type="Pfam" id="PF07730">
    <property type="entry name" value="HisKA_3"/>
    <property type="match status" value="1"/>
</dbReference>
<dbReference type="Pfam" id="PF02518">
    <property type="entry name" value="HATPase_c"/>
    <property type="match status" value="1"/>
</dbReference>
<feature type="chain" id="PRO_5012251987" description="histidine kinase" evidence="11">
    <location>
        <begin position="24"/>
        <end position="642"/>
    </location>
</feature>
<dbReference type="InterPro" id="IPR011712">
    <property type="entry name" value="Sig_transdc_His_kin_sub3_dim/P"/>
</dbReference>
<dbReference type="Gene3D" id="3.30.565.10">
    <property type="entry name" value="Histidine kinase-like ATPase, C-terminal domain"/>
    <property type="match status" value="1"/>
</dbReference>
<dbReference type="InterPro" id="IPR050482">
    <property type="entry name" value="Sensor_HK_TwoCompSys"/>
</dbReference>
<dbReference type="STRING" id="570521.SAMN04488508_11410"/>
<feature type="coiled-coil region" evidence="9">
    <location>
        <begin position="336"/>
        <end position="363"/>
    </location>
</feature>
<feature type="domain" description="Histidine kinase" evidence="12">
    <location>
        <begin position="448"/>
        <end position="636"/>
    </location>
</feature>
<sequence>MIFKGLGKNSWIFFLLFSFFTTAQDEKKDWYTVFGTTPNTVDKRLHDDLKNAQSAIRKIKIIDTIAAIHIKAGNTDSILYYGTLLQEKITSHKDELTDSELYLSKSYDILGKGKLKKGLLDDAMQHYLDGINASPLSKMSTMYYTHQLGLGIVYLNQEKYDAALPIFEACLQNTKDDEIRILAKKHLADVYFFKKDIQKAKLYYQEVLEQLSLHKNHKVTLETQLKLGRIDLHEKNLDKALQYFLSVKDEAFQNNFYDLYIEAAIRIGITYYRQGNSEIAEMVLSSAYVNAVQWNKLKLQEDVIMVLKDLKVANKDYKNAYNLMTQYLSISNQILKAQNKKVVQELEIKYQTLQKEKEILALKESQLLKEGEIEKQRTIKKAFLIGFLVVLFPVVGLLFVYFQKLKTQIALNKSQEEVNSQKVYGLMKDQELNLIKATMDGQDKERQRLARELHDSIGGNLASIKLQLSNISESDKQKVNIIKQVDETYNQVRDFSHNLTPKKFQKNPITALVREYVHNVSNGSDSNISFHPYPENEIDKLEPYLTEELFKIVQELLTNSLKHAKAKKIDIYINKNDDVIQLLFEDDGLGFDTNKTTEGIGIKNIKNRLKSLSGKLFIDSMLGRGTVVTIEIPVLSAVSNYL</sequence>
<proteinExistence type="predicted"/>
<evidence type="ECO:0000259" key="12">
    <source>
        <dbReference type="PROSITE" id="PS50109"/>
    </source>
</evidence>
<evidence type="ECO:0000256" key="1">
    <source>
        <dbReference type="ARBA" id="ARBA00000085"/>
    </source>
</evidence>
<accession>A0A1M6L5Y8</accession>
<dbReference type="AlphaFoldDB" id="A0A1M6L5Y8"/>
<keyword evidence="10" id="KW-0812">Transmembrane</keyword>
<dbReference type="GO" id="GO:0005524">
    <property type="term" value="F:ATP binding"/>
    <property type="evidence" value="ECO:0007669"/>
    <property type="project" value="UniProtKB-KW"/>
</dbReference>
<dbReference type="Gene3D" id="1.25.40.10">
    <property type="entry name" value="Tetratricopeptide repeat domain"/>
    <property type="match status" value="1"/>
</dbReference>
<dbReference type="GO" id="GO:0046983">
    <property type="term" value="F:protein dimerization activity"/>
    <property type="evidence" value="ECO:0007669"/>
    <property type="project" value="InterPro"/>
</dbReference>
<evidence type="ECO:0000256" key="6">
    <source>
        <dbReference type="ARBA" id="ARBA00022777"/>
    </source>
</evidence>
<keyword evidence="3" id="KW-0597">Phosphoprotein</keyword>
<keyword evidence="6 13" id="KW-0418">Kinase</keyword>
<evidence type="ECO:0000256" key="7">
    <source>
        <dbReference type="ARBA" id="ARBA00022840"/>
    </source>
</evidence>
<keyword evidence="10" id="KW-1133">Transmembrane helix</keyword>
<evidence type="ECO:0000256" key="3">
    <source>
        <dbReference type="ARBA" id="ARBA00022553"/>
    </source>
</evidence>
<dbReference type="PANTHER" id="PTHR24421">
    <property type="entry name" value="NITRATE/NITRITE SENSOR PROTEIN NARX-RELATED"/>
    <property type="match status" value="1"/>
</dbReference>
<keyword evidence="7" id="KW-0067">ATP-binding</keyword>
<dbReference type="PROSITE" id="PS50109">
    <property type="entry name" value="HIS_KIN"/>
    <property type="match status" value="1"/>
</dbReference>
<dbReference type="PANTHER" id="PTHR24421:SF10">
    <property type="entry name" value="NITRATE_NITRITE SENSOR PROTEIN NARQ"/>
    <property type="match status" value="1"/>
</dbReference>
<dbReference type="InterPro" id="IPR036890">
    <property type="entry name" value="HATPase_C_sf"/>
</dbReference>
<organism evidence="13 14">
    <name type="scientific">Aquimarina spongiae</name>
    <dbReference type="NCBI Taxonomy" id="570521"/>
    <lineage>
        <taxon>Bacteria</taxon>
        <taxon>Pseudomonadati</taxon>
        <taxon>Bacteroidota</taxon>
        <taxon>Flavobacteriia</taxon>
        <taxon>Flavobacteriales</taxon>
        <taxon>Flavobacteriaceae</taxon>
        <taxon>Aquimarina</taxon>
    </lineage>
</organism>
<feature type="signal peptide" evidence="11">
    <location>
        <begin position="1"/>
        <end position="23"/>
    </location>
</feature>
<evidence type="ECO:0000256" key="5">
    <source>
        <dbReference type="ARBA" id="ARBA00022741"/>
    </source>
</evidence>
<keyword evidence="10" id="KW-0472">Membrane</keyword>
<keyword evidence="11" id="KW-0732">Signal</keyword>
<dbReference type="InterPro" id="IPR005467">
    <property type="entry name" value="His_kinase_dom"/>
</dbReference>
<dbReference type="SUPFAM" id="SSF55874">
    <property type="entry name" value="ATPase domain of HSP90 chaperone/DNA topoisomerase II/histidine kinase"/>
    <property type="match status" value="1"/>
</dbReference>
<evidence type="ECO:0000256" key="4">
    <source>
        <dbReference type="ARBA" id="ARBA00022679"/>
    </source>
</evidence>
<dbReference type="SMART" id="SM00028">
    <property type="entry name" value="TPR"/>
    <property type="match status" value="3"/>
</dbReference>
<name>A0A1M6L5Y8_9FLAO</name>
<dbReference type="InterPro" id="IPR019734">
    <property type="entry name" value="TPR_rpt"/>
</dbReference>
<dbReference type="Gene3D" id="1.20.5.1930">
    <property type="match status" value="1"/>
</dbReference>
<evidence type="ECO:0000256" key="9">
    <source>
        <dbReference type="SAM" id="Coils"/>
    </source>
</evidence>
<protein>
    <recommendedName>
        <fullName evidence="2">histidine kinase</fullName>
        <ecNumber evidence="2">2.7.13.3</ecNumber>
    </recommendedName>
</protein>
<keyword evidence="8" id="KW-0902">Two-component regulatory system</keyword>
<keyword evidence="4" id="KW-0808">Transferase</keyword>
<dbReference type="InterPro" id="IPR011990">
    <property type="entry name" value="TPR-like_helical_dom_sf"/>
</dbReference>
<keyword evidence="9" id="KW-0175">Coiled coil</keyword>
<evidence type="ECO:0000313" key="14">
    <source>
        <dbReference type="Proteomes" id="UP000184432"/>
    </source>
</evidence>
<reference evidence="14" key="1">
    <citation type="submission" date="2016-11" db="EMBL/GenBank/DDBJ databases">
        <authorList>
            <person name="Varghese N."/>
            <person name="Submissions S."/>
        </authorList>
    </citation>
    <scope>NUCLEOTIDE SEQUENCE [LARGE SCALE GENOMIC DNA]</scope>
    <source>
        <strain evidence="14">DSM 22623</strain>
    </source>
</reference>
<gene>
    <name evidence="13" type="ORF">SAMN04488508_11410</name>
</gene>
<comment type="catalytic activity">
    <reaction evidence="1">
        <text>ATP + protein L-histidine = ADP + protein N-phospho-L-histidine.</text>
        <dbReference type="EC" id="2.7.13.3"/>
    </reaction>
</comment>
<dbReference type="Proteomes" id="UP000184432">
    <property type="component" value="Unassembled WGS sequence"/>
</dbReference>
<evidence type="ECO:0000256" key="10">
    <source>
        <dbReference type="SAM" id="Phobius"/>
    </source>
</evidence>
<feature type="transmembrane region" description="Helical" evidence="10">
    <location>
        <begin position="382"/>
        <end position="402"/>
    </location>
</feature>
<dbReference type="OrthoDB" id="9778366at2"/>
<dbReference type="EMBL" id="FQYP01000014">
    <property type="protein sequence ID" value="SHJ66616.1"/>
    <property type="molecule type" value="Genomic_DNA"/>
</dbReference>
<dbReference type="InterPro" id="IPR003594">
    <property type="entry name" value="HATPase_dom"/>
</dbReference>
<dbReference type="GO" id="GO:0016020">
    <property type="term" value="C:membrane"/>
    <property type="evidence" value="ECO:0007669"/>
    <property type="project" value="InterPro"/>
</dbReference>
<dbReference type="SUPFAM" id="SSF48452">
    <property type="entry name" value="TPR-like"/>
    <property type="match status" value="1"/>
</dbReference>
<evidence type="ECO:0000256" key="8">
    <source>
        <dbReference type="ARBA" id="ARBA00023012"/>
    </source>
</evidence>
<evidence type="ECO:0000313" key="13">
    <source>
        <dbReference type="EMBL" id="SHJ66616.1"/>
    </source>
</evidence>
<dbReference type="GO" id="GO:0000155">
    <property type="term" value="F:phosphorelay sensor kinase activity"/>
    <property type="evidence" value="ECO:0007669"/>
    <property type="project" value="InterPro"/>
</dbReference>
<keyword evidence="5" id="KW-0547">Nucleotide-binding</keyword>
<dbReference type="SMART" id="SM00387">
    <property type="entry name" value="HATPase_c"/>
    <property type="match status" value="1"/>
</dbReference>